<reference evidence="3 4" key="1">
    <citation type="journal article" date="2021" name="MBio">
        <title>A New Model Trypanosomatid, Novymonas esmeraldas: Genomic Perception of Its 'Candidatus Pandoraea novymonadis' Endosymbiont.</title>
        <authorList>
            <person name="Zakharova A."/>
            <person name="Saura A."/>
            <person name="Butenko A."/>
            <person name="Podesvova L."/>
            <person name="Warmusova S."/>
            <person name="Kostygov A.Y."/>
            <person name="Nenarokova A."/>
            <person name="Lukes J."/>
            <person name="Opperdoes F.R."/>
            <person name="Yurchenko V."/>
        </authorList>
    </citation>
    <scope>NUCLEOTIDE SEQUENCE [LARGE SCALE GENOMIC DNA]</scope>
    <source>
        <strain evidence="3 4">E262AT.01</strain>
    </source>
</reference>
<evidence type="ECO:0000313" key="3">
    <source>
        <dbReference type="EMBL" id="KAK7195161.1"/>
    </source>
</evidence>
<feature type="region of interest" description="Disordered" evidence="2">
    <location>
        <begin position="1"/>
        <end position="56"/>
    </location>
</feature>
<comment type="caution">
    <text evidence="3">The sequence shown here is derived from an EMBL/GenBank/DDBJ whole genome shotgun (WGS) entry which is preliminary data.</text>
</comment>
<evidence type="ECO:0000313" key="4">
    <source>
        <dbReference type="Proteomes" id="UP001430356"/>
    </source>
</evidence>
<keyword evidence="1" id="KW-0175">Coiled coil</keyword>
<gene>
    <name evidence="3" type="ORF">NESM_000440400</name>
</gene>
<sequence length="232" mass="24910">MAANYNDLLHRELHAQQPQPQPPQAHHADDVGGGTAAWPAPSPSLAPPAMAHSGASWPLSSTVGAEAGVVAALPGSMEGPLPPDVRRIIAQSCSGGAAEASAVVDATEQQARRLISTGRRVKVYREELAAAEEERRDLSAAAEQHELVRAVLQGEVVDLNGRIQALLQERALVETQLLAQDDAASRVTRQLAEAQERVSVLRHTIDGIVEETTVARLMLRQQVPSLHIENYY</sequence>
<organism evidence="3 4">
    <name type="scientific">Novymonas esmeraldas</name>
    <dbReference type="NCBI Taxonomy" id="1808958"/>
    <lineage>
        <taxon>Eukaryota</taxon>
        <taxon>Discoba</taxon>
        <taxon>Euglenozoa</taxon>
        <taxon>Kinetoplastea</taxon>
        <taxon>Metakinetoplastina</taxon>
        <taxon>Trypanosomatida</taxon>
        <taxon>Trypanosomatidae</taxon>
        <taxon>Novymonas</taxon>
    </lineage>
</organism>
<name>A0AAW0EPN9_9TRYP</name>
<dbReference type="AlphaFoldDB" id="A0AAW0EPN9"/>
<dbReference type="Proteomes" id="UP001430356">
    <property type="component" value="Unassembled WGS sequence"/>
</dbReference>
<accession>A0AAW0EPN9</accession>
<proteinExistence type="predicted"/>
<dbReference type="EMBL" id="JAECZO010000049">
    <property type="protein sequence ID" value="KAK7195161.1"/>
    <property type="molecule type" value="Genomic_DNA"/>
</dbReference>
<keyword evidence="4" id="KW-1185">Reference proteome</keyword>
<evidence type="ECO:0000256" key="2">
    <source>
        <dbReference type="SAM" id="MobiDB-lite"/>
    </source>
</evidence>
<feature type="coiled-coil region" evidence="1">
    <location>
        <begin position="114"/>
        <end position="204"/>
    </location>
</feature>
<protein>
    <submittedName>
        <fullName evidence="3">Uncharacterized protein</fullName>
    </submittedName>
</protein>
<evidence type="ECO:0000256" key="1">
    <source>
        <dbReference type="SAM" id="Coils"/>
    </source>
</evidence>